<dbReference type="PANTHER" id="PTHR15431:SF9">
    <property type="entry name" value="CENTROSOMAL PROTEIN 43"/>
    <property type="match status" value="1"/>
</dbReference>
<dbReference type="InterPro" id="IPR018993">
    <property type="entry name" value="FOP_dimerisation-dom_N"/>
</dbReference>
<dbReference type="Proteomes" id="UP001295684">
    <property type="component" value="Unassembled WGS sequence"/>
</dbReference>
<keyword evidence="1" id="KW-0963">Cytoplasm</keyword>
<evidence type="ECO:0000256" key="3">
    <source>
        <dbReference type="SAM" id="MobiDB-lite"/>
    </source>
</evidence>
<keyword evidence="2" id="KW-0206">Cytoskeleton</keyword>
<reference evidence="5" key="1">
    <citation type="submission" date="2023-07" db="EMBL/GenBank/DDBJ databases">
        <authorList>
            <consortium name="AG Swart"/>
            <person name="Singh M."/>
            <person name="Singh A."/>
            <person name="Seah K."/>
            <person name="Emmerich C."/>
        </authorList>
    </citation>
    <scope>NUCLEOTIDE SEQUENCE</scope>
    <source>
        <strain evidence="5">DP1</strain>
    </source>
</reference>
<dbReference type="GO" id="GO:0034453">
    <property type="term" value="P:microtubule anchoring"/>
    <property type="evidence" value="ECO:0007669"/>
    <property type="project" value="InterPro"/>
</dbReference>
<sequence length="346" mass="38812">MEELKNIVIQTLETNGILGNLRAQLRASVFKVIDSQDKNLKDGCGFQWENPLAPKIIETVEGEMCIDIIREFLEFYRMDYTLSTFLPECSLSQEPKTRQEIEKNIGMEPSGTSMPLLMHLINSVKNGAAAKAPLSNNLVDPIESKKEEKPDTENLLWDNNNMDIKQQLEDQDAKKSPGMASPAESASKLSSLDGLPSLGQKKSSLEPLDFNPKESPKADHFGESIDREKKSLNEVDKKLKEFENDGLKMEMDRDSPDRDALRFGSEEAKPKPAGGLDDYEDDFEDDIEEDLPVEDFDPAESPDKNPEFHESGMSGSQSMGMDPSVQSLDVEDYDHIEKAMINSPYK</sequence>
<evidence type="ECO:0000256" key="2">
    <source>
        <dbReference type="ARBA" id="ARBA00023212"/>
    </source>
</evidence>
<dbReference type="Pfam" id="PF09398">
    <property type="entry name" value="FOP_dimer"/>
    <property type="match status" value="1"/>
</dbReference>
<feature type="region of interest" description="Disordered" evidence="3">
    <location>
        <begin position="169"/>
        <end position="332"/>
    </location>
</feature>
<feature type="compositionally biased region" description="Basic and acidic residues" evidence="3">
    <location>
        <begin position="211"/>
        <end position="270"/>
    </location>
</feature>
<dbReference type="EMBL" id="CAMPGE010015540">
    <property type="protein sequence ID" value="CAI2374153.1"/>
    <property type="molecule type" value="Genomic_DNA"/>
</dbReference>
<feature type="compositionally biased region" description="Low complexity" evidence="3">
    <location>
        <begin position="311"/>
        <end position="321"/>
    </location>
</feature>
<comment type="caution">
    <text evidence="5">The sequence shown here is derived from an EMBL/GenBank/DDBJ whole genome shotgun (WGS) entry which is preliminary data.</text>
</comment>
<evidence type="ECO:0000313" key="5">
    <source>
        <dbReference type="EMBL" id="CAI2374153.1"/>
    </source>
</evidence>
<gene>
    <name evidence="5" type="ORF">ECRASSUSDP1_LOCUS15505</name>
</gene>
<dbReference type="GO" id="GO:0005815">
    <property type="term" value="C:microtubule organizing center"/>
    <property type="evidence" value="ECO:0007669"/>
    <property type="project" value="InterPro"/>
</dbReference>
<name>A0AAD2CYY7_EUPCR</name>
<feature type="compositionally biased region" description="Acidic residues" evidence="3">
    <location>
        <begin position="277"/>
        <end position="300"/>
    </location>
</feature>
<protein>
    <recommendedName>
        <fullName evidence="4">FGFR1 oncogene partner (FOP) N-terminal dimerisation domain-containing protein</fullName>
    </recommendedName>
</protein>
<evidence type="ECO:0000256" key="1">
    <source>
        <dbReference type="ARBA" id="ARBA00022490"/>
    </source>
</evidence>
<keyword evidence="6" id="KW-1185">Reference proteome</keyword>
<organism evidence="5 6">
    <name type="scientific">Euplotes crassus</name>
    <dbReference type="NCBI Taxonomy" id="5936"/>
    <lineage>
        <taxon>Eukaryota</taxon>
        <taxon>Sar</taxon>
        <taxon>Alveolata</taxon>
        <taxon>Ciliophora</taxon>
        <taxon>Intramacronucleata</taxon>
        <taxon>Spirotrichea</taxon>
        <taxon>Hypotrichia</taxon>
        <taxon>Euplotida</taxon>
        <taxon>Euplotidae</taxon>
        <taxon>Moneuplotes</taxon>
    </lineage>
</organism>
<feature type="compositionally biased region" description="Basic and acidic residues" evidence="3">
    <location>
        <begin position="301"/>
        <end position="310"/>
    </location>
</feature>
<evidence type="ECO:0000259" key="4">
    <source>
        <dbReference type="Pfam" id="PF09398"/>
    </source>
</evidence>
<dbReference type="Gene3D" id="1.20.960.40">
    <property type="match status" value="1"/>
</dbReference>
<evidence type="ECO:0000313" key="6">
    <source>
        <dbReference type="Proteomes" id="UP001295684"/>
    </source>
</evidence>
<proteinExistence type="predicted"/>
<accession>A0AAD2CYY7</accession>
<dbReference type="PANTHER" id="PTHR15431">
    <property type="entry name" value="FGFR1 ONCOGENE PARTNER/LISH DOMAIN-CONTAINING PROTEIN"/>
    <property type="match status" value="1"/>
</dbReference>
<dbReference type="AlphaFoldDB" id="A0AAD2CYY7"/>
<feature type="domain" description="FGFR1 oncogene partner (FOP) N-terminal dimerisation" evidence="4">
    <location>
        <begin position="55"/>
        <end position="122"/>
    </location>
</feature>